<dbReference type="RefSeq" id="XP_025474360.1">
    <property type="nucleotide sequence ID" value="XM_025628379.1"/>
</dbReference>
<feature type="non-terminal residue" evidence="4">
    <location>
        <position position="1"/>
    </location>
</feature>
<evidence type="ECO:0000256" key="1">
    <source>
        <dbReference type="ARBA" id="ARBA00022737"/>
    </source>
</evidence>
<keyword evidence="2" id="KW-0040">ANK repeat</keyword>
<proteinExistence type="predicted"/>
<dbReference type="EMBL" id="KZ821501">
    <property type="protein sequence ID" value="PYH28882.1"/>
    <property type="molecule type" value="Genomic_DNA"/>
</dbReference>
<dbReference type="GeneID" id="37130835"/>
<reference evidence="4" key="1">
    <citation type="submission" date="2016-12" db="EMBL/GenBank/DDBJ databases">
        <title>The genomes of Aspergillus section Nigri reveals drivers in fungal speciation.</title>
        <authorList>
            <consortium name="DOE Joint Genome Institute"/>
            <person name="Vesth T.C."/>
            <person name="Nybo J."/>
            <person name="Theobald S."/>
            <person name="Brandl J."/>
            <person name="Frisvad J.C."/>
            <person name="Nielsen K.F."/>
            <person name="Lyhne E.K."/>
            <person name="Kogle M.E."/>
            <person name="Kuo A."/>
            <person name="Riley R."/>
            <person name="Clum A."/>
            <person name="Nolan M."/>
            <person name="Lipzen A."/>
            <person name="Salamov A."/>
            <person name="Henrissat B."/>
            <person name="Wiebenga A."/>
            <person name="De Vries R.P."/>
            <person name="Grigoriev I.V."/>
            <person name="Mortensen U.H."/>
            <person name="Andersen M.R."/>
            <person name="Baker S.E."/>
        </authorList>
    </citation>
    <scope>NUCLEOTIDE SEQUENCE [LARGE SCALE GENOMIC DNA]</scope>
    <source>
        <strain evidence="4">CBS 115656</strain>
    </source>
</reference>
<dbReference type="InterPro" id="IPR036770">
    <property type="entry name" value="Ankyrin_rpt-contain_sf"/>
</dbReference>
<dbReference type="Proteomes" id="UP000247647">
    <property type="component" value="Unassembled WGS sequence"/>
</dbReference>
<evidence type="ECO:0000256" key="2">
    <source>
        <dbReference type="PROSITE-ProRule" id="PRU00023"/>
    </source>
</evidence>
<evidence type="ECO:0000259" key="3">
    <source>
        <dbReference type="Pfam" id="PF24883"/>
    </source>
</evidence>
<name>A0A318YU97_ASPNB</name>
<dbReference type="PANTHER" id="PTHR10039">
    <property type="entry name" value="AMELOGENIN"/>
    <property type="match status" value="1"/>
</dbReference>
<protein>
    <recommendedName>
        <fullName evidence="3">Nephrocystin 3-like N-terminal domain-containing protein</fullName>
    </recommendedName>
</protein>
<dbReference type="SUPFAM" id="SSF48403">
    <property type="entry name" value="Ankyrin repeat"/>
    <property type="match status" value="1"/>
</dbReference>
<feature type="repeat" description="ANK" evidence="2">
    <location>
        <begin position="665"/>
        <end position="686"/>
    </location>
</feature>
<dbReference type="PROSITE" id="PS50088">
    <property type="entry name" value="ANK_REPEAT"/>
    <property type="match status" value="1"/>
</dbReference>
<evidence type="ECO:0000313" key="5">
    <source>
        <dbReference type="Proteomes" id="UP000247647"/>
    </source>
</evidence>
<dbReference type="InterPro" id="IPR002110">
    <property type="entry name" value="Ankyrin_rpt"/>
</dbReference>
<organism evidence="4 5">
    <name type="scientific">Aspergillus neoniger (strain CBS 115656)</name>
    <dbReference type="NCBI Taxonomy" id="1448310"/>
    <lineage>
        <taxon>Eukaryota</taxon>
        <taxon>Fungi</taxon>
        <taxon>Dikarya</taxon>
        <taxon>Ascomycota</taxon>
        <taxon>Pezizomycotina</taxon>
        <taxon>Eurotiomycetes</taxon>
        <taxon>Eurotiomycetidae</taxon>
        <taxon>Eurotiales</taxon>
        <taxon>Aspergillaceae</taxon>
        <taxon>Aspergillus</taxon>
        <taxon>Aspergillus subgen. Circumdati</taxon>
    </lineage>
</organism>
<dbReference type="PANTHER" id="PTHR10039:SF14">
    <property type="entry name" value="NACHT DOMAIN-CONTAINING PROTEIN"/>
    <property type="match status" value="1"/>
</dbReference>
<dbReference type="OrthoDB" id="4526885at2759"/>
<dbReference type="InterPro" id="IPR056884">
    <property type="entry name" value="NPHP3-like_N"/>
</dbReference>
<feature type="non-terminal residue" evidence="4">
    <location>
        <position position="686"/>
    </location>
</feature>
<keyword evidence="5" id="KW-1185">Reference proteome</keyword>
<feature type="domain" description="Nephrocystin 3-like N-terminal" evidence="3">
    <location>
        <begin position="81"/>
        <end position="235"/>
    </location>
</feature>
<dbReference type="PROSITE" id="PS50297">
    <property type="entry name" value="ANK_REP_REGION"/>
    <property type="match status" value="1"/>
</dbReference>
<dbReference type="AlphaFoldDB" id="A0A318YU97"/>
<dbReference type="Gene3D" id="1.25.40.20">
    <property type="entry name" value="Ankyrin repeat-containing domain"/>
    <property type="match status" value="1"/>
</dbReference>
<gene>
    <name evidence="4" type="ORF">BO87DRAFT_449880</name>
</gene>
<dbReference type="Pfam" id="PF24883">
    <property type="entry name" value="NPHP3_N"/>
    <property type="match status" value="1"/>
</dbReference>
<keyword evidence="1" id="KW-0677">Repeat</keyword>
<accession>A0A318YU97</accession>
<sequence length="686" mass="76593">IVVVHDLEGPEFACEEGSGELMAWFEDVLIADYPEAHILSFCPIPGAFSETLLTGRGFQTQAWELLSSIQQQREDDHVTHDLLYSDTTYQSWRNNGNAGVFYVYGGGKMETAQFTKISAEETMVTAYLSFEDVPCFERTLSTVIRVLIYRFLVTVAPAFDIIRPVLRSFGQIPNYTVEELWVLLGSLLSCPEVQSIYYIIDGVDLCNDSITDQLDALVEMAHARSICCKVLATSRTLSNAASGKTPALNLNSLLLQHENLKDLVRRTMRQLLTQTRSLTDLEQVIVNELQGSASPSDINIRLQALLHFARPLSVCSIEGSLQILQKPLSELYARMLGPLNALRPWLAIAVLIPDSLEEQELLRQLPLDLEGDLARALGPLIEIRNGQPMFASESVREYIRREGTAKLKLGTGAQACDLLSHVDLTRHCLTYLKRSLVTQASPTDECYSFLGQSGMEFSEYAARYWPYHYRAEENRDALTYDIIDFFLHDNCGKRWAEWWRNVHCFDSTDSIESTPLALAAEHGLCEVVSKLIYPTEGKSISSQEMTEALEVALQFGHLDVARQLLLDTTPSNKSLTLASRTGATELVIDILTKLDVPESVCLKSLQVAVIRGHLETIDILLQLLPDLSSALQDNTYLYLDTIYSGQFQVLKHLLNVGGARLPGEVGSSLLRLAAQRGDIDVIRLLL</sequence>
<evidence type="ECO:0000313" key="4">
    <source>
        <dbReference type="EMBL" id="PYH28882.1"/>
    </source>
</evidence>